<dbReference type="Proteomes" id="UP000515947">
    <property type="component" value="Chromosome"/>
</dbReference>
<evidence type="ECO:0000256" key="1">
    <source>
        <dbReference type="SAM" id="Phobius"/>
    </source>
</evidence>
<keyword evidence="1" id="KW-1133">Transmembrane helix</keyword>
<proteinExistence type="predicted"/>
<reference evidence="2 3" key="1">
    <citation type="submission" date="2020-08" db="EMBL/GenBank/DDBJ databases">
        <title>Genome sequence of Nocardioides mesophilus KACC 16243T.</title>
        <authorList>
            <person name="Hyun D.-W."/>
            <person name="Bae J.-W."/>
        </authorList>
    </citation>
    <scope>NUCLEOTIDE SEQUENCE [LARGE SCALE GENOMIC DNA]</scope>
    <source>
        <strain evidence="2 3">KACC 16243</strain>
    </source>
</reference>
<keyword evidence="3" id="KW-1185">Reference proteome</keyword>
<keyword evidence="1" id="KW-0472">Membrane</keyword>
<sequence>MGVSATGQHGLSMRSVRSLFVVVAVFVGFAIYFYGPPVTPALRTAANEACNEYAGGNFRSYVLSWESGPGSTPHWSCWDKSRPQVRAVSLGWWVDPFS</sequence>
<dbReference type="EMBL" id="CP060713">
    <property type="protein sequence ID" value="QNN52192.1"/>
    <property type="molecule type" value="Genomic_DNA"/>
</dbReference>
<accession>A0A7G9R9B7</accession>
<dbReference type="KEGG" id="nmes:H9L09_17095"/>
<keyword evidence="1" id="KW-0812">Transmembrane</keyword>
<organism evidence="2 3">
    <name type="scientific">Nocardioides mesophilus</name>
    <dbReference type="NCBI Taxonomy" id="433659"/>
    <lineage>
        <taxon>Bacteria</taxon>
        <taxon>Bacillati</taxon>
        <taxon>Actinomycetota</taxon>
        <taxon>Actinomycetes</taxon>
        <taxon>Propionibacteriales</taxon>
        <taxon>Nocardioidaceae</taxon>
        <taxon>Nocardioides</taxon>
    </lineage>
</organism>
<gene>
    <name evidence="2" type="ORF">H9L09_17095</name>
</gene>
<dbReference type="AlphaFoldDB" id="A0A7G9R9B7"/>
<protein>
    <submittedName>
        <fullName evidence="2">Uncharacterized protein</fullName>
    </submittedName>
</protein>
<dbReference type="RefSeq" id="WP_187578034.1">
    <property type="nucleotide sequence ID" value="NZ_CP060713.1"/>
</dbReference>
<feature type="transmembrane region" description="Helical" evidence="1">
    <location>
        <begin position="16"/>
        <end position="35"/>
    </location>
</feature>
<name>A0A7G9R9B7_9ACTN</name>
<evidence type="ECO:0000313" key="3">
    <source>
        <dbReference type="Proteomes" id="UP000515947"/>
    </source>
</evidence>
<evidence type="ECO:0000313" key="2">
    <source>
        <dbReference type="EMBL" id="QNN52192.1"/>
    </source>
</evidence>